<feature type="compositionally biased region" description="Polar residues" evidence="1">
    <location>
        <begin position="27"/>
        <end position="42"/>
    </location>
</feature>
<evidence type="ECO:0000259" key="2">
    <source>
        <dbReference type="PROSITE" id="PS51159"/>
    </source>
</evidence>
<name>A0A9P5DR71_9HYPO</name>
<organism evidence="3 4">
    <name type="scientific">Fusarium beomiforme</name>
    <dbReference type="NCBI Taxonomy" id="44412"/>
    <lineage>
        <taxon>Eukaryota</taxon>
        <taxon>Fungi</taxon>
        <taxon>Dikarya</taxon>
        <taxon>Ascomycota</taxon>
        <taxon>Pezizomycotina</taxon>
        <taxon>Sordariomycetes</taxon>
        <taxon>Hypocreomycetidae</taxon>
        <taxon>Hypocreales</taxon>
        <taxon>Nectriaceae</taxon>
        <taxon>Fusarium</taxon>
        <taxon>Fusarium burgessii species complex</taxon>
    </lineage>
</organism>
<dbReference type="PANTHER" id="PTHR12307:SF36">
    <property type="entry name" value="GLYCOGEN-BINDING SUBUNIT 76A"/>
    <property type="match status" value="1"/>
</dbReference>
<feature type="region of interest" description="Disordered" evidence="1">
    <location>
        <begin position="109"/>
        <end position="128"/>
    </location>
</feature>
<dbReference type="InterPro" id="IPR050782">
    <property type="entry name" value="PP1_regulatory_subunit_3"/>
</dbReference>
<proteinExistence type="predicted"/>
<dbReference type="AlphaFoldDB" id="A0A9P5DR71"/>
<reference evidence="3" key="2">
    <citation type="submission" date="2020-02" db="EMBL/GenBank/DDBJ databases">
        <title>Identification and distribution of gene clusters putatively required for synthesis of sphingolipid metabolism inhibitors in phylogenetically diverse species of the filamentous fungus Fusarium.</title>
        <authorList>
            <person name="Kim H.-S."/>
            <person name="Busman M."/>
            <person name="Brown D.W."/>
            <person name="Divon H."/>
            <person name="Uhlig S."/>
            <person name="Proctor R.H."/>
        </authorList>
    </citation>
    <scope>NUCLEOTIDE SEQUENCE</scope>
    <source>
        <strain evidence="3">NRRL 25174</strain>
    </source>
</reference>
<dbReference type="InterPro" id="IPR038175">
    <property type="entry name" value="CBM21_dom_sf"/>
</dbReference>
<gene>
    <name evidence="3" type="ORF">FBEOM_14396</name>
</gene>
<dbReference type="InterPro" id="IPR005036">
    <property type="entry name" value="CBM21_dom"/>
</dbReference>
<dbReference type="GO" id="GO:0008157">
    <property type="term" value="F:protein phosphatase 1 binding"/>
    <property type="evidence" value="ECO:0007669"/>
    <property type="project" value="TreeGrafter"/>
</dbReference>
<reference evidence="3" key="1">
    <citation type="journal article" date="2017" name="Mycologia">
        <title>Fusarium algeriense, sp. nov., a novel toxigenic crown rot pathogen of durum wheat from Algeria is nested in the Fusarium burgessii species complex.</title>
        <authorList>
            <person name="Laraba I."/>
            <person name="Keddad A."/>
            <person name="Boureghda H."/>
            <person name="Abdallah N."/>
            <person name="Vaughan M.M."/>
            <person name="Proctor R.H."/>
            <person name="Busman M."/>
            <person name="O'Donnell K."/>
        </authorList>
    </citation>
    <scope>NUCLEOTIDE SEQUENCE</scope>
    <source>
        <strain evidence="3">NRRL 25174</strain>
    </source>
</reference>
<dbReference type="Proteomes" id="UP000730481">
    <property type="component" value="Unassembled WGS sequence"/>
</dbReference>
<evidence type="ECO:0000313" key="3">
    <source>
        <dbReference type="EMBL" id="KAF4331829.1"/>
    </source>
</evidence>
<dbReference type="PANTHER" id="PTHR12307">
    <property type="entry name" value="PROTEIN PHOSPHATASE 1 REGULATORY SUBUNIT"/>
    <property type="match status" value="1"/>
</dbReference>
<dbReference type="GO" id="GO:0005979">
    <property type="term" value="P:regulation of glycogen biosynthetic process"/>
    <property type="evidence" value="ECO:0007669"/>
    <property type="project" value="TreeGrafter"/>
</dbReference>
<protein>
    <submittedName>
        <fullName evidence="3">Phosphatase regulator</fullName>
    </submittedName>
</protein>
<keyword evidence="4" id="KW-1185">Reference proteome</keyword>
<feature type="region of interest" description="Disordered" evidence="1">
    <location>
        <begin position="24"/>
        <end position="89"/>
    </location>
</feature>
<dbReference type="PROSITE" id="PS51159">
    <property type="entry name" value="CBM21"/>
    <property type="match status" value="1"/>
</dbReference>
<dbReference type="GO" id="GO:0000164">
    <property type="term" value="C:protein phosphatase type 1 complex"/>
    <property type="evidence" value="ECO:0007669"/>
    <property type="project" value="TreeGrafter"/>
</dbReference>
<dbReference type="EMBL" id="PVQB02001367">
    <property type="protein sequence ID" value="KAF4331829.1"/>
    <property type="molecule type" value="Genomic_DNA"/>
</dbReference>
<dbReference type="OrthoDB" id="1881at2759"/>
<comment type="caution">
    <text evidence="3">The sequence shown here is derived from an EMBL/GenBank/DDBJ whole genome shotgun (WGS) entry which is preliminary data.</text>
</comment>
<feature type="compositionally biased region" description="Low complexity" evidence="1">
    <location>
        <begin position="117"/>
        <end position="126"/>
    </location>
</feature>
<sequence>MLYTLQLKPSPCPEAVHLDVPCPLQSIPRQSEGQSKNLSQQLRKSRTDGLSGTPRPSDALADLRASCDVPGTSDDTVITESEDETEDGLKFKQRGIRKLSGELVQPILRPPSRRRPASMPTSPAATKSVQFLSELEETRDFFRLDCPLSISAGSPVDKSSREHPMSWDVQSSPGQWGIVTPNFPQQTRSRESQFVHLKKLRLLDDQKSLQGLAAVQNVAFQKSVTCRFTFDNWKTTSDVASIYIDGNASDKAPSGYDFFVFTIQLSDILNLESKIAQLCVRYMVNDQEYWDNNSGRNFKVCFFKKTTLRDGDVLDQDVPLRSHNGLSNNTTPVKPTSGAFRGLDLAKCYSISASLDATVRAAKCNARRKDNMGPMNATVSSFSPHRGFPFGLMAVF</sequence>
<dbReference type="GO" id="GO:2001069">
    <property type="term" value="F:glycogen binding"/>
    <property type="evidence" value="ECO:0007669"/>
    <property type="project" value="TreeGrafter"/>
</dbReference>
<feature type="domain" description="CBM21" evidence="2">
    <location>
        <begin position="187"/>
        <end position="301"/>
    </location>
</feature>
<accession>A0A9P5DR71</accession>
<evidence type="ECO:0000313" key="4">
    <source>
        <dbReference type="Proteomes" id="UP000730481"/>
    </source>
</evidence>
<evidence type="ECO:0000256" key="1">
    <source>
        <dbReference type="SAM" id="MobiDB-lite"/>
    </source>
</evidence>
<dbReference type="Gene3D" id="2.60.40.2440">
    <property type="entry name" value="Carbohydrate binding type-21 domain"/>
    <property type="match status" value="1"/>
</dbReference>
<dbReference type="Pfam" id="PF03370">
    <property type="entry name" value="CBM_21"/>
    <property type="match status" value="1"/>
</dbReference>